<protein>
    <submittedName>
        <fullName evidence="2">Uncharacterized protein</fullName>
    </submittedName>
</protein>
<dbReference type="EMBL" id="BPQP01000009">
    <property type="protein sequence ID" value="GJD93554.1"/>
    <property type="molecule type" value="Genomic_DNA"/>
</dbReference>
<reference evidence="2" key="2">
    <citation type="submission" date="2021-08" db="EMBL/GenBank/DDBJ databases">
        <authorList>
            <person name="Tani A."/>
            <person name="Ola A."/>
            <person name="Ogura Y."/>
            <person name="Katsura K."/>
            <person name="Hayashi T."/>
        </authorList>
    </citation>
    <scope>NUCLEOTIDE SEQUENCE</scope>
    <source>
        <strain evidence="2">DSM 19015</strain>
    </source>
</reference>
<organism evidence="2 3">
    <name type="scientific">Methylobacterium iners</name>
    <dbReference type="NCBI Taxonomy" id="418707"/>
    <lineage>
        <taxon>Bacteria</taxon>
        <taxon>Pseudomonadati</taxon>
        <taxon>Pseudomonadota</taxon>
        <taxon>Alphaproteobacteria</taxon>
        <taxon>Hyphomicrobiales</taxon>
        <taxon>Methylobacteriaceae</taxon>
        <taxon>Methylobacterium</taxon>
    </lineage>
</organism>
<gene>
    <name evidence="2" type="ORF">OCOJLMKI_0749</name>
</gene>
<comment type="caution">
    <text evidence="2">The sequence shown here is derived from an EMBL/GenBank/DDBJ whole genome shotgun (WGS) entry which is preliminary data.</text>
</comment>
<evidence type="ECO:0000313" key="3">
    <source>
        <dbReference type="Proteomes" id="UP001055125"/>
    </source>
</evidence>
<evidence type="ECO:0000313" key="2">
    <source>
        <dbReference type="EMBL" id="GJD93554.1"/>
    </source>
</evidence>
<name>A0ABQ4RV26_9HYPH</name>
<reference evidence="2" key="1">
    <citation type="journal article" date="2021" name="Front. Microbiol.">
        <title>Comprehensive Comparative Genomics and Phenotyping of Methylobacterium Species.</title>
        <authorList>
            <person name="Alessa O."/>
            <person name="Ogura Y."/>
            <person name="Fujitani Y."/>
            <person name="Takami H."/>
            <person name="Hayashi T."/>
            <person name="Sahin N."/>
            <person name="Tani A."/>
        </authorList>
    </citation>
    <scope>NUCLEOTIDE SEQUENCE</scope>
    <source>
        <strain evidence="2">DSM 19015</strain>
    </source>
</reference>
<accession>A0ABQ4RV26</accession>
<evidence type="ECO:0000256" key="1">
    <source>
        <dbReference type="SAM" id="MobiDB-lite"/>
    </source>
</evidence>
<sequence>MSLFTSLNVRLPAATVGLALLSAAAMGGLSWYAARAGLTEAAQERLQSPPRPARRGSSWWPTVPRAT</sequence>
<proteinExistence type="predicted"/>
<keyword evidence="3" id="KW-1185">Reference proteome</keyword>
<dbReference type="Proteomes" id="UP001055125">
    <property type="component" value="Unassembled WGS sequence"/>
</dbReference>
<feature type="region of interest" description="Disordered" evidence="1">
    <location>
        <begin position="42"/>
        <end position="67"/>
    </location>
</feature>